<evidence type="ECO:0000313" key="1">
    <source>
        <dbReference type="EMBL" id="CAG8856968.1"/>
    </source>
</evidence>
<protein>
    <submittedName>
        <fullName evidence="1">26756_t:CDS:1</fullName>
    </submittedName>
</protein>
<name>A0ABN7XNR5_GIGMA</name>
<reference evidence="1 2" key="1">
    <citation type="submission" date="2021-06" db="EMBL/GenBank/DDBJ databases">
        <authorList>
            <person name="Kallberg Y."/>
            <person name="Tangrot J."/>
            <person name="Rosling A."/>
        </authorList>
    </citation>
    <scope>NUCLEOTIDE SEQUENCE [LARGE SCALE GENOMIC DNA]</scope>
    <source>
        <strain evidence="1 2">120-4 pot B 10/14</strain>
    </source>
</reference>
<dbReference type="EMBL" id="CAJVQB010165827">
    <property type="protein sequence ID" value="CAG8856968.1"/>
    <property type="molecule type" value="Genomic_DNA"/>
</dbReference>
<gene>
    <name evidence="1" type="ORF">GMARGA_LOCUS45789</name>
</gene>
<keyword evidence="2" id="KW-1185">Reference proteome</keyword>
<dbReference type="Proteomes" id="UP000789901">
    <property type="component" value="Unassembled WGS sequence"/>
</dbReference>
<evidence type="ECO:0000313" key="2">
    <source>
        <dbReference type="Proteomes" id="UP000789901"/>
    </source>
</evidence>
<accession>A0ABN7XNR5</accession>
<proteinExistence type="predicted"/>
<sequence length="52" mass="5919">EKGEILRFLGVWINSLVKETSLVAKAKFIIRQTIDSLRPKTLTASQLTYINN</sequence>
<comment type="caution">
    <text evidence="1">The sequence shown here is derived from an EMBL/GenBank/DDBJ whole genome shotgun (WGS) entry which is preliminary data.</text>
</comment>
<feature type="non-terminal residue" evidence="1">
    <location>
        <position position="52"/>
    </location>
</feature>
<feature type="non-terminal residue" evidence="1">
    <location>
        <position position="1"/>
    </location>
</feature>
<organism evidence="1 2">
    <name type="scientific">Gigaspora margarita</name>
    <dbReference type="NCBI Taxonomy" id="4874"/>
    <lineage>
        <taxon>Eukaryota</taxon>
        <taxon>Fungi</taxon>
        <taxon>Fungi incertae sedis</taxon>
        <taxon>Mucoromycota</taxon>
        <taxon>Glomeromycotina</taxon>
        <taxon>Glomeromycetes</taxon>
        <taxon>Diversisporales</taxon>
        <taxon>Gigasporaceae</taxon>
        <taxon>Gigaspora</taxon>
    </lineage>
</organism>